<proteinExistence type="predicted"/>
<dbReference type="EMBL" id="JBFXLR010000016">
    <property type="protein sequence ID" value="KAL2852309.1"/>
    <property type="molecule type" value="Genomic_DNA"/>
</dbReference>
<feature type="compositionally biased region" description="Polar residues" evidence="1">
    <location>
        <begin position="199"/>
        <end position="213"/>
    </location>
</feature>
<dbReference type="RefSeq" id="XP_070900312.1">
    <property type="nucleotide sequence ID" value="XM_071049522.1"/>
</dbReference>
<feature type="compositionally biased region" description="Low complexity" evidence="1">
    <location>
        <begin position="151"/>
        <end position="160"/>
    </location>
</feature>
<keyword evidence="3" id="KW-1185">Reference proteome</keyword>
<dbReference type="GeneID" id="98164686"/>
<evidence type="ECO:0000256" key="1">
    <source>
        <dbReference type="SAM" id="MobiDB-lite"/>
    </source>
</evidence>
<name>A0ABR4KJ47_9EURO</name>
<accession>A0ABR4KJ47</accession>
<dbReference type="Proteomes" id="UP001610444">
    <property type="component" value="Unassembled WGS sequence"/>
</dbReference>
<comment type="caution">
    <text evidence="2">The sequence shown here is derived from an EMBL/GenBank/DDBJ whole genome shotgun (WGS) entry which is preliminary data.</text>
</comment>
<reference evidence="2 3" key="1">
    <citation type="submission" date="2024-07" db="EMBL/GenBank/DDBJ databases">
        <title>Section-level genome sequencing and comparative genomics of Aspergillus sections Usti and Cavernicolus.</title>
        <authorList>
            <consortium name="Lawrence Berkeley National Laboratory"/>
            <person name="Nybo J.L."/>
            <person name="Vesth T.C."/>
            <person name="Theobald S."/>
            <person name="Frisvad J.C."/>
            <person name="Larsen T.O."/>
            <person name="Kjaerboelling I."/>
            <person name="Rothschild-Mancinelli K."/>
            <person name="Lyhne E.K."/>
            <person name="Kogle M.E."/>
            <person name="Barry K."/>
            <person name="Clum A."/>
            <person name="Na H."/>
            <person name="Ledsgaard L."/>
            <person name="Lin J."/>
            <person name="Lipzen A."/>
            <person name="Kuo A."/>
            <person name="Riley R."/>
            <person name="Mondo S."/>
            <person name="LaButti K."/>
            <person name="Haridas S."/>
            <person name="Pangalinan J."/>
            <person name="Salamov A.A."/>
            <person name="Simmons B.A."/>
            <person name="Magnuson J.K."/>
            <person name="Chen J."/>
            <person name="Drula E."/>
            <person name="Henrissat B."/>
            <person name="Wiebenga A."/>
            <person name="Lubbers R.J."/>
            <person name="Gomes A.C."/>
            <person name="Macurrencykelacurrency M.R."/>
            <person name="Stajich J."/>
            <person name="Grigoriev I.V."/>
            <person name="Mortensen U.H."/>
            <person name="De vries R.P."/>
            <person name="Baker S.E."/>
            <person name="Andersen M.R."/>
        </authorList>
    </citation>
    <scope>NUCLEOTIDE SEQUENCE [LARGE SCALE GENOMIC DNA]</scope>
    <source>
        <strain evidence="2 3">CBS 756.74</strain>
    </source>
</reference>
<organism evidence="2 3">
    <name type="scientific">Aspergillus pseudodeflectus</name>
    <dbReference type="NCBI Taxonomy" id="176178"/>
    <lineage>
        <taxon>Eukaryota</taxon>
        <taxon>Fungi</taxon>
        <taxon>Dikarya</taxon>
        <taxon>Ascomycota</taxon>
        <taxon>Pezizomycotina</taxon>
        <taxon>Eurotiomycetes</taxon>
        <taxon>Eurotiomycetidae</taxon>
        <taxon>Eurotiales</taxon>
        <taxon>Aspergillaceae</taxon>
        <taxon>Aspergillus</taxon>
        <taxon>Aspergillus subgen. Nidulantes</taxon>
    </lineage>
</organism>
<evidence type="ECO:0000313" key="3">
    <source>
        <dbReference type="Proteomes" id="UP001610444"/>
    </source>
</evidence>
<sequence length="442" mass="48213">MPSSRTPAHPPRQNARPQFASTPRFLFSQRSVDQYKRHENSDSILSEDDANTFHLVPTQTAPRGSTRRKDAIEDISSELGQEPDIYEQPVDGDQAAEIPSSPPVDVPELDAELDTLFGPTRSRAKRRRISVDLATPTTQPQTKKPRDFVQSSSPEPSFPAAEPPSPSLPYRTTPITPRHPATPATVTQSSRTFPRFRVLSSSRPLPNTQTQQRVRPVAGTPGPTTRKPAFVLPRSPSPEQEDPNGIPTPFSPSSHALRRKGRQRSSAPTYLPGGMAAEVRSWILEMGTKREQQKQAARDARAGNDSSSVDMRRYSLVICLTSVRQSALGSCGPLAFIQGQEVLSLGQEESADCGEAPRRARNVLLLGAPRSRPGELRTSASARVPSLQAGDLVGIYGGLVWEIGVESSTTLSPEQGQVLRREAPALGRWLVGMEWEVVSSST</sequence>
<evidence type="ECO:0000313" key="2">
    <source>
        <dbReference type="EMBL" id="KAL2852309.1"/>
    </source>
</evidence>
<feature type="region of interest" description="Disordered" evidence="1">
    <location>
        <begin position="1"/>
        <end position="272"/>
    </location>
</feature>
<protein>
    <submittedName>
        <fullName evidence="2">Uncharacterized protein</fullName>
    </submittedName>
</protein>
<gene>
    <name evidence="2" type="ORF">BJX68DRAFT_63262</name>
</gene>